<feature type="domain" description="UspA" evidence="3">
    <location>
        <begin position="2"/>
        <end position="139"/>
    </location>
</feature>
<dbReference type="Pfam" id="PF00582">
    <property type="entry name" value="Usp"/>
    <property type="match status" value="1"/>
</dbReference>
<dbReference type="OrthoDB" id="5512223at2"/>
<evidence type="ECO:0000259" key="3">
    <source>
        <dbReference type="Pfam" id="PF00582"/>
    </source>
</evidence>
<evidence type="ECO:0000313" key="5">
    <source>
        <dbReference type="Proteomes" id="UP000238589"/>
    </source>
</evidence>
<reference evidence="4 5" key="1">
    <citation type="submission" date="2018-03" db="EMBL/GenBank/DDBJ databases">
        <title>Comparative genomics illustrates the genes involved in a hyperalkaliphilic mechanisms of Serpentinomonas isolated from highly-alkaline calcium-rich serpentinized springs.</title>
        <authorList>
            <person name="Suzuki S."/>
            <person name="Ishii S."/>
            <person name="Walworth N."/>
            <person name="Bird L."/>
            <person name="Kuenen J.G."/>
            <person name="Nealson K.H."/>
        </authorList>
    </citation>
    <scope>NUCLEOTIDE SEQUENCE [LARGE SCALE GENOMIC DNA]</scope>
    <source>
        <strain evidence="4 5">P1</strain>
    </source>
</reference>
<evidence type="ECO:0000313" key="4">
    <source>
        <dbReference type="EMBL" id="PRD66618.1"/>
    </source>
</evidence>
<dbReference type="InterPro" id="IPR014729">
    <property type="entry name" value="Rossmann-like_a/b/a_fold"/>
</dbReference>
<dbReference type="AlphaFoldDB" id="A0A2S9K854"/>
<dbReference type="PRINTS" id="PR01438">
    <property type="entry name" value="UNVRSLSTRESS"/>
</dbReference>
<evidence type="ECO:0000256" key="2">
    <source>
        <dbReference type="SAM" id="MobiDB-lite"/>
    </source>
</evidence>
<gene>
    <name evidence="4" type="ORF">C6P64_02820</name>
</gene>
<dbReference type="CDD" id="cd00293">
    <property type="entry name" value="USP-like"/>
    <property type="match status" value="1"/>
</dbReference>
<dbReference type="Proteomes" id="UP000238589">
    <property type="component" value="Unassembled WGS sequence"/>
</dbReference>
<name>A0A2S9K854_9BURK</name>
<dbReference type="EMBL" id="PVLQ01000011">
    <property type="protein sequence ID" value="PRD66618.1"/>
    <property type="molecule type" value="Genomic_DNA"/>
</dbReference>
<dbReference type="PANTHER" id="PTHR46268:SF6">
    <property type="entry name" value="UNIVERSAL STRESS PROTEIN UP12"/>
    <property type="match status" value="1"/>
</dbReference>
<dbReference type="InterPro" id="IPR006016">
    <property type="entry name" value="UspA"/>
</dbReference>
<keyword evidence="5" id="KW-1185">Reference proteome</keyword>
<dbReference type="RefSeq" id="WP_105747080.1">
    <property type="nucleotide sequence ID" value="NZ_PVLQ01000011.1"/>
</dbReference>
<accession>A0A2S9K854</accession>
<dbReference type="InterPro" id="IPR006015">
    <property type="entry name" value="Universal_stress_UspA"/>
</dbReference>
<organism evidence="4 5">
    <name type="scientific">Malikia granosa</name>
    <dbReference type="NCBI Taxonomy" id="263067"/>
    <lineage>
        <taxon>Bacteria</taxon>
        <taxon>Pseudomonadati</taxon>
        <taxon>Pseudomonadota</taxon>
        <taxon>Betaproteobacteria</taxon>
        <taxon>Burkholderiales</taxon>
        <taxon>Comamonadaceae</taxon>
        <taxon>Malikia</taxon>
    </lineage>
</organism>
<dbReference type="PANTHER" id="PTHR46268">
    <property type="entry name" value="STRESS RESPONSE PROTEIN NHAX"/>
    <property type="match status" value="1"/>
</dbReference>
<protein>
    <submittedName>
        <fullName evidence="4">Universal stress protein UspA</fullName>
    </submittedName>
</protein>
<dbReference type="Gene3D" id="3.40.50.620">
    <property type="entry name" value="HUPs"/>
    <property type="match status" value="1"/>
</dbReference>
<dbReference type="SUPFAM" id="SSF52402">
    <property type="entry name" value="Adenine nucleotide alpha hydrolases-like"/>
    <property type="match status" value="1"/>
</dbReference>
<proteinExistence type="inferred from homology"/>
<evidence type="ECO:0000256" key="1">
    <source>
        <dbReference type="ARBA" id="ARBA00008791"/>
    </source>
</evidence>
<feature type="region of interest" description="Disordered" evidence="2">
    <location>
        <begin position="137"/>
        <end position="161"/>
    </location>
</feature>
<sequence>MKLLVPIDGSELALQALQHAIALARAGLELELVLANVQEPASAYEMLTLHDPEALAEVAVGAGRDLMAPAVQLADIAGLPYAETVVVGDVVPALLELIEEEGCDAVIMGSHGMGLVRSALGSVSRGMLEDAPVPVTFVKAPPEPEEDAEEAADEAPAPEAD</sequence>
<comment type="similarity">
    <text evidence="1">Belongs to the universal stress protein A family.</text>
</comment>
<feature type="compositionally biased region" description="Acidic residues" evidence="2">
    <location>
        <begin position="143"/>
        <end position="153"/>
    </location>
</feature>
<comment type="caution">
    <text evidence="4">The sequence shown here is derived from an EMBL/GenBank/DDBJ whole genome shotgun (WGS) entry which is preliminary data.</text>
</comment>